<dbReference type="AlphaFoldDB" id="A0A6J7JN35"/>
<protein>
    <submittedName>
        <fullName evidence="2">Unannotated protein</fullName>
    </submittedName>
</protein>
<feature type="region of interest" description="Disordered" evidence="1">
    <location>
        <begin position="1"/>
        <end position="51"/>
    </location>
</feature>
<proteinExistence type="predicted"/>
<gene>
    <name evidence="2" type="ORF">UFOPK3564_03138</name>
</gene>
<evidence type="ECO:0000256" key="1">
    <source>
        <dbReference type="SAM" id="MobiDB-lite"/>
    </source>
</evidence>
<dbReference type="EMBL" id="CAFBMK010000275">
    <property type="protein sequence ID" value="CAB4944347.1"/>
    <property type="molecule type" value="Genomic_DNA"/>
</dbReference>
<name>A0A6J7JN35_9ZZZZ</name>
<reference evidence="2" key="1">
    <citation type="submission" date="2020-05" db="EMBL/GenBank/DDBJ databases">
        <authorList>
            <person name="Chiriac C."/>
            <person name="Salcher M."/>
            <person name="Ghai R."/>
            <person name="Kavagutti S V."/>
        </authorList>
    </citation>
    <scope>NUCLEOTIDE SEQUENCE</scope>
</reference>
<evidence type="ECO:0000313" key="2">
    <source>
        <dbReference type="EMBL" id="CAB4944347.1"/>
    </source>
</evidence>
<accession>A0A6J7JN35</accession>
<organism evidence="2">
    <name type="scientific">freshwater metagenome</name>
    <dbReference type="NCBI Taxonomy" id="449393"/>
    <lineage>
        <taxon>unclassified sequences</taxon>
        <taxon>metagenomes</taxon>
        <taxon>ecological metagenomes</taxon>
    </lineage>
</organism>
<sequence>MASASRLRSIGSATTGVSSATVRFVRGPYSATRPQNSWPSTTGWATRPKRS</sequence>
<feature type="compositionally biased region" description="Polar residues" evidence="1">
    <location>
        <begin position="11"/>
        <end position="21"/>
    </location>
</feature>
<feature type="compositionally biased region" description="Polar residues" evidence="1">
    <location>
        <begin position="32"/>
        <end position="44"/>
    </location>
</feature>